<dbReference type="InterPro" id="IPR018540">
    <property type="entry name" value="Spo0E-like"/>
</dbReference>
<keyword evidence="2" id="KW-1185">Reference proteome</keyword>
<dbReference type="Pfam" id="PF09388">
    <property type="entry name" value="SpoOE-like"/>
    <property type="match status" value="1"/>
</dbReference>
<sequence>MSIGKTLVQIERMRRKLMAVDLADTETLLAISQKLDGLVVQYYREKLLHAKESASVGPTDR</sequence>
<dbReference type="RefSeq" id="WP_084665317.1">
    <property type="nucleotide sequence ID" value="NZ_LT838272.1"/>
</dbReference>
<organism evidence="1 2">
    <name type="scientific">Thermanaeromonas toyohensis ToBE</name>
    <dbReference type="NCBI Taxonomy" id="698762"/>
    <lineage>
        <taxon>Bacteria</taxon>
        <taxon>Bacillati</taxon>
        <taxon>Bacillota</taxon>
        <taxon>Clostridia</taxon>
        <taxon>Neomoorellales</taxon>
        <taxon>Neomoorellaceae</taxon>
        <taxon>Thermanaeromonas</taxon>
    </lineage>
</organism>
<reference evidence="1 2" key="1">
    <citation type="submission" date="2017-04" db="EMBL/GenBank/DDBJ databases">
        <authorList>
            <person name="Afonso C.L."/>
            <person name="Miller P.J."/>
            <person name="Scott M.A."/>
            <person name="Spackman E."/>
            <person name="Goraichik I."/>
            <person name="Dimitrov K.M."/>
            <person name="Suarez D.L."/>
            <person name="Swayne D.E."/>
        </authorList>
    </citation>
    <scope>NUCLEOTIDE SEQUENCE [LARGE SCALE GENOMIC DNA]</scope>
    <source>
        <strain evidence="1 2">ToBE</strain>
    </source>
</reference>
<proteinExistence type="predicted"/>
<dbReference type="EMBL" id="LT838272">
    <property type="protein sequence ID" value="SMB96913.1"/>
    <property type="molecule type" value="Genomic_DNA"/>
</dbReference>
<dbReference type="Proteomes" id="UP000192569">
    <property type="component" value="Chromosome I"/>
</dbReference>
<evidence type="ECO:0000313" key="2">
    <source>
        <dbReference type="Proteomes" id="UP000192569"/>
    </source>
</evidence>
<protein>
    <submittedName>
        <fullName evidence="1">Spo0E like sporulation regulatory protein</fullName>
    </submittedName>
</protein>
<evidence type="ECO:0000313" key="1">
    <source>
        <dbReference type="EMBL" id="SMB96913.1"/>
    </source>
</evidence>
<gene>
    <name evidence="1" type="ORF">SAMN00808754_1707</name>
</gene>
<name>A0A1W1VUG9_9FIRM</name>
<dbReference type="AlphaFoldDB" id="A0A1W1VUG9"/>
<dbReference type="SUPFAM" id="SSF140500">
    <property type="entry name" value="BAS1536-like"/>
    <property type="match status" value="1"/>
</dbReference>
<dbReference type="InterPro" id="IPR037208">
    <property type="entry name" value="Spo0E-like_sf"/>
</dbReference>
<dbReference type="STRING" id="698762.SAMN00808754_1707"/>
<dbReference type="GO" id="GO:0043937">
    <property type="term" value="P:regulation of sporulation"/>
    <property type="evidence" value="ECO:0007669"/>
    <property type="project" value="InterPro"/>
</dbReference>
<accession>A0A1W1VUG9</accession>